<feature type="region of interest" description="Disordered" evidence="1">
    <location>
        <begin position="29"/>
        <end position="63"/>
    </location>
</feature>
<evidence type="ECO:0000313" key="3">
    <source>
        <dbReference type="Proteomes" id="UP000593561"/>
    </source>
</evidence>
<dbReference type="EMBL" id="JABFAC010000012">
    <property type="protein sequence ID" value="MBA0631177.1"/>
    <property type="molecule type" value="Genomic_DNA"/>
</dbReference>
<gene>
    <name evidence="2" type="ORF">Godav_003192</name>
</gene>
<name>A0A7J8SYH4_GOSDV</name>
<dbReference type="AlphaFoldDB" id="A0A7J8SYH4"/>
<keyword evidence="3" id="KW-1185">Reference proteome</keyword>
<dbReference type="Proteomes" id="UP000593561">
    <property type="component" value="Unassembled WGS sequence"/>
</dbReference>
<proteinExistence type="predicted"/>
<evidence type="ECO:0000313" key="2">
    <source>
        <dbReference type="EMBL" id="MBA0631177.1"/>
    </source>
</evidence>
<accession>A0A7J8SYH4</accession>
<reference evidence="2 3" key="1">
    <citation type="journal article" date="2019" name="Genome Biol. Evol.">
        <title>Insights into the evolution of the New World diploid cottons (Gossypium, subgenus Houzingenia) based on genome sequencing.</title>
        <authorList>
            <person name="Grover C.E."/>
            <person name="Arick M.A. 2nd"/>
            <person name="Thrash A."/>
            <person name="Conover J.L."/>
            <person name="Sanders W.S."/>
            <person name="Peterson D.G."/>
            <person name="Frelichowski J.E."/>
            <person name="Scheffler J.A."/>
            <person name="Scheffler B.E."/>
            <person name="Wendel J.F."/>
        </authorList>
    </citation>
    <scope>NUCLEOTIDE SEQUENCE [LARGE SCALE GENOMIC DNA]</scope>
    <source>
        <strain evidence="2">27</strain>
        <tissue evidence="2">Leaf</tissue>
    </source>
</reference>
<organism evidence="2 3">
    <name type="scientific">Gossypium davidsonii</name>
    <name type="common">Davidson's cotton</name>
    <name type="synonym">Gossypium klotzschianum subsp. davidsonii</name>
    <dbReference type="NCBI Taxonomy" id="34287"/>
    <lineage>
        <taxon>Eukaryota</taxon>
        <taxon>Viridiplantae</taxon>
        <taxon>Streptophyta</taxon>
        <taxon>Embryophyta</taxon>
        <taxon>Tracheophyta</taxon>
        <taxon>Spermatophyta</taxon>
        <taxon>Magnoliopsida</taxon>
        <taxon>eudicotyledons</taxon>
        <taxon>Gunneridae</taxon>
        <taxon>Pentapetalae</taxon>
        <taxon>rosids</taxon>
        <taxon>malvids</taxon>
        <taxon>Malvales</taxon>
        <taxon>Malvaceae</taxon>
        <taxon>Malvoideae</taxon>
        <taxon>Gossypium</taxon>
    </lineage>
</organism>
<sequence length="120" mass="12259">MEVMPSEYILGATQGFGQLTVLSVNKVQNQGGSSNSHFRVEVEKQPAAASNQHGNGGSATETEAEATEINLFGIEEGGGAMAAYGSGTSGEHAAGEACCNVISINHHQGLSLDLTLAPLT</sequence>
<comment type="caution">
    <text evidence="2">The sequence shown here is derived from an EMBL/GenBank/DDBJ whole genome shotgun (WGS) entry which is preliminary data.</text>
</comment>
<protein>
    <submittedName>
        <fullName evidence="2">Uncharacterized protein</fullName>
    </submittedName>
</protein>
<evidence type="ECO:0000256" key="1">
    <source>
        <dbReference type="SAM" id="MobiDB-lite"/>
    </source>
</evidence>